<feature type="domain" description="4Fe-4S ferredoxin-type" evidence="4">
    <location>
        <begin position="1"/>
        <end position="29"/>
    </location>
</feature>
<dbReference type="Pfam" id="PF13237">
    <property type="entry name" value="Fer4_10"/>
    <property type="match status" value="1"/>
</dbReference>
<accession>A0A1T4K894</accession>
<sequence>MSFSINNKCIGCYACIAVCPNQAIYRNDSADKPFAIHTKRCDECASFWHEPQCVSICPVEEAIVDRANHPLNPLGSLSPPPQTGAV</sequence>
<dbReference type="InterPro" id="IPR017896">
    <property type="entry name" value="4Fe4S_Fe-S-bd"/>
</dbReference>
<dbReference type="InterPro" id="IPR017900">
    <property type="entry name" value="4Fe4S_Fe_S_CS"/>
</dbReference>
<keyword evidence="2" id="KW-0408">Iron</keyword>
<protein>
    <submittedName>
        <fullName evidence="5">4Fe-4S dicluster domain-containing protein</fullName>
    </submittedName>
</protein>
<dbReference type="SUPFAM" id="SSF54862">
    <property type="entry name" value="4Fe-4S ferredoxins"/>
    <property type="match status" value="1"/>
</dbReference>
<dbReference type="OrthoDB" id="9803397at2"/>
<proteinExistence type="predicted"/>
<keyword evidence="3" id="KW-0411">Iron-sulfur</keyword>
<dbReference type="STRING" id="1123491.SAMN02745782_00057"/>
<name>A0A1T4K894_VIBCI</name>
<evidence type="ECO:0000256" key="2">
    <source>
        <dbReference type="ARBA" id="ARBA00023004"/>
    </source>
</evidence>
<dbReference type="Gene3D" id="3.30.70.20">
    <property type="match status" value="1"/>
</dbReference>
<dbReference type="GO" id="GO:0051536">
    <property type="term" value="F:iron-sulfur cluster binding"/>
    <property type="evidence" value="ECO:0007669"/>
    <property type="project" value="UniProtKB-KW"/>
</dbReference>
<gene>
    <name evidence="5" type="ORF">SAMN02745782_00057</name>
</gene>
<dbReference type="PROSITE" id="PS51379">
    <property type="entry name" value="4FE4S_FER_2"/>
    <property type="match status" value="1"/>
</dbReference>
<organism evidence="5 6">
    <name type="scientific">Vibrio cincinnatiensis DSM 19608</name>
    <dbReference type="NCBI Taxonomy" id="1123491"/>
    <lineage>
        <taxon>Bacteria</taxon>
        <taxon>Pseudomonadati</taxon>
        <taxon>Pseudomonadota</taxon>
        <taxon>Gammaproteobacteria</taxon>
        <taxon>Vibrionales</taxon>
        <taxon>Vibrionaceae</taxon>
        <taxon>Vibrio</taxon>
    </lineage>
</organism>
<dbReference type="PROSITE" id="PS00198">
    <property type="entry name" value="4FE4S_FER_1"/>
    <property type="match status" value="1"/>
</dbReference>
<dbReference type="RefSeq" id="WP_078924473.1">
    <property type="nucleotide sequence ID" value="NZ_FUXB01000001.1"/>
</dbReference>
<evidence type="ECO:0000313" key="5">
    <source>
        <dbReference type="EMBL" id="SJZ38543.1"/>
    </source>
</evidence>
<evidence type="ECO:0000256" key="3">
    <source>
        <dbReference type="ARBA" id="ARBA00023014"/>
    </source>
</evidence>
<dbReference type="Proteomes" id="UP000190834">
    <property type="component" value="Unassembled WGS sequence"/>
</dbReference>
<evidence type="ECO:0000313" key="6">
    <source>
        <dbReference type="Proteomes" id="UP000190834"/>
    </source>
</evidence>
<evidence type="ECO:0000256" key="1">
    <source>
        <dbReference type="ARBA" id="ARBA00022723"/>
    </source>
</evidence>
<evidence type="ECO:0000259" key="4">
    <source>
        <dbReference type="PROSITE" id="PS51379"/>
    </source>
</evidence>
<reference evidence="6" key="1">
    <citation type="submission" date="2017-02" db="EMBL/GenBank/DDBJ databases">
        <authorList>
            <person name="Varghese N."/>
            <person name="Submissions S."/>
        </authorList>
    </citation>
    <scope>NUCLEOTIDE SEQUENCE [LARGE SCALE GENOMIC DNA]</scope>
    <source>
        <strain evidence="6">DSM 19608</strain>
    </source>
</reference>
<keyword evidence="1" id="KW-0479">Metal-binding</keyword>
<dbReference type="EMBL" id="FUXB01000001">
    <property type="protein sequence ID" value="SJZ38543.1"/>
    <property type="molecule type" value="Genomic_DNA"/>
</dbReference>
<dbReference type="GeneID" id="70583850"/>
<keyword evidence="6" id="KW-1185">Reference proteome</keyword>
<dbReference type="AlphaFoldDB" id="A0A1T4K894"/>
<dbReference type="GO" id="GO:0046872">
    <property type="term" value="F:metal ion binding"/>
    <property type="evidence" value="ECO:0007669"/>
    <property type="project" value="UniProtKB-KW"/>
</dbReference>